<reference evidence="3" key="1">
    <citation type="journal article" date="2019" name="Int. J. Syst. Evol. Microbiol.">
        <title>The Global Catalogue of Microorganisms (GCM) 10K type strain sequencing project: providing services to taxonomists for standard genome sequencing and annotation.</title>
        <authorList>
            <consortium name="The Broad Institute Genomics Platform"/>
            <consortium name="The Broad Institute Genome Sequencing Center for Infectious Disease"/>
            <person name="Wu L."/>
            <person name="Ma J."/>
        </authorList>
    </citation>
    <scope>NUCLEOTIDE SEQUENCE [LARGE SCALE GENOMIC DNA]</scope>
    <source>
        <strain evidence="3">CCUG 62953</strain>
    </source>
</reference>
<protein>
    <submittedName>
        <fullName evidence="2">Alpha/beta fold hydrolase</fullName>
    </submittedName>
</protein>
<dbReference type="SUPFAM" id="SSF53474">
    <property type="entry name" value="alpha/beta-Hydrolases"/>
    <property type="match status" value="1"/>
</dbReference>
<organism evidence="2 3">
    <name type="scientific">Litorisediminicola beolgyonensis</name>
    <dbReference type="NCBI Taxonomy" id="1173614"/>
    <lineage>
        <taxon>Bacteria</taxon>
        <taxon>Pseudomonadati</taxon>
        <taxon>Pseudomonadota</taxon>
        <taxon>Alphaproteobacteria</taxon>
        <taxon>Rhodobacterales</taxon>
        <taxon>Paracoccaceae</taxon>
        <taxon>Litorisediminicola</taxon>
    </lineage>
</organism>
<dbReference type="PANTHER" id="PTHR43194:SF2">
    <property type="entry name" value="PEROXISOMAL MEMBRANE PROTEIN LPX1"/>
    <property type="match status" value="1"/>
</dbReference>
<feature type="domain" description="AB hydrolase-1" evidence="1">
    <location>
        <begin position="8"/>
        <end position="226"/>
    </location>
</feature>
<dbReference type="InterPro" id="IPR029058">
    <property type="entry name" value="AB_hydrolase_fold"/>
</dbReference>
<dbReference type="Pfam" id="PF12697">
    <property type="entry name" value="Abhydrolase_6"/>
    <property type="match status" value="1"/>
</dbReference>
<dbReference type="InterPro" id="IPR000073">
    <property type="entry name" value="AB_hydrolase_1"/>
</dbReference>
<evidence type="ECO:0000313" key="2">
    <source>
        <dbReference type="EMBL" id="MFD1342406.1"/>
    </source>
</evidence>
<sequence length="239" mass="26057">MSGIAEPLVLLPGLMADARVFRAQIEPLSRHRPVTVAPITSGERVEEIASDLMSRLPQRFALGGHGLGGVVAMELLRRAPERVTRIAVLSCTPLPETPQEAAAREPRLIRARAGKMAEALDEEFPVSAFAKSPARQTHRATQLAMAKELGAACYARQIRALQRRKDQQATLRRCRVPALVLGGALDPLIPEKRLRFLAELIPHAKLALIPDAGHLPMLEAPEAVTEALETWLAAPLVLR</sequence>
<evidence type="ECO:0000313" key="3">
    <source>
        <dbReference type="Proteomes" id="UP001597135"/>
    </source>
</evidence>
<comment type="caution">
    <text evidence="2">The sequence shown here is derived from an EMBL/GenBank/DDBJ whole genome shotgun (WGS) entry which is preliminary data.</text>
</comment>
<name>A0ABW3ZH51_9RHOB</name>
<proteinExistence type="predicted"/>
<gene>
    <name evidence="2" type="ORF">ACFQ4E_08250</name>
</gene>
<dbReference type="InterPro" id="IPR050228">
    <property type="entry name" value="Carboxylesterase_BioH"/>
</dbReference>
<dbReference type="EMBL" id="JBHTMU010000011">
    <property type="protein sequence ID" value="MFD1342406.1"/>
    <property type="molecule type" value="Genomic_DNA"/>
</dbReference>
<keyword evidence="3" id="KW-1185">Reference proteome</keyword>
<dbReference type="Proteomes" id="UP001597135">
    <property type="component" value="Unassembled WGS sequence"/>
</dbReference>
<dbReference type="RefSeq" id="WP_386802467.1">
    <property type="nucleotide sequence ID" value="NZ_JBHTMU010000011.1"/>
</dbReference>
<evidence type="ECO:0000259" key="1">
    <source>
        <dbReference type="Pfam" id="PF12697"/>
    </source>
</evidence>
<accession>A0ABW3ZH51</accession>
<dbReference type="Gene3D" id="3.40.50.1820">
    <property type="entry name" value="alpha/beta hydrolase"/>
    <property type="match status" value="1"/>
</dbReference>
<dbReference type="GO" id="GO:0016787">
    <property type="term" value="F:hydrolase activity"/>
    <property type="evidence" value="ECO:0007669"/>
    <property type="project" value="UniProtKB-KW"/>
</dbReference>
<keyword evidence="2" id="KW-0378">Hydrolase</keyword>
<dbReference type="PANTHER" id="PTHR43194">
    <property type="entry name" value="HYDROLASE ALPHA/BETA FOLD FAMILY"/>
    <property type="match status" value="1"/>
</dbReference>